<keyword evidence="1" id="KW-0472">Membrane</keyword>
<dbReference type="SUPFAM" id="SSF48726">
    <property type="entry name" value="Immunoglobulin"/>
    <property type="match status" value="1"/>
</dbReference>
<dbReference type="Ensembl" id="ENSSLUT00000059750.1">
    <property type="protein sequence ID" value="ENSSLUP00000058073.1"/>
    <property type="gene ID" value="ENSSLUG00000024968.1"/>
</dbReference>
<evidence type="ECO:0000256" key="1">
    <source>
        <dbReference type="SAM" id="Phobius"/>
    </source>
</evidence>
<feature type="domain" description="Ig-like" evidence="2">
    <location>
        <begin position="1"/>
        <end position="99"/>
    </location>
</feature>
<feature type="transmembrane region" description="Helical" evidence="1">
    <location>
        <begin position="117"/>
        <end position="135"/>
    </location>
</feature>
<reference evidence="3" key="2">
    <citation type="submission" date="2025-09" db="UniProtKB">
        <authorList>
            <consortium name="Ensembl"/>
        </authorList>
    </citation>
    <scope>IDENTIFICATION</scope>
</reference>
<dbReference type="PROSITE" id="PS50835">
    <property type="entry name" value="IG_LIKE"/>
    <property type="match status" value="1"/>
</dbReference>
<dbReference type="InterPro" id="IPR013783">
    <property type="entry name" value="Ig-like_fold"/>
</dbReference>
<reference evidence="3" key="1">
    <citation type="submission" date="2025-08" db="UniProtKB">
        <authorList>
            <consortium name="Ensembl"/>
        </authorList>
    </citation>
    <scope>IDENTIFICATION</scope>
</reference>
<protein>
    <recommendedName>
        <fullName evidence="2">Ig-like domain-containing protein</fullName>
    </recommendedName>
</protein>
<dbReference type="InterPro" id="IPR007110">
    <property type="entry name" value="Ig-like_dom"/>
</dbReference>
<dbReference type="Proteomes" id="UP000694568">
    <property type="component" value="Unplaced"/>
</dbReference>
<keyword evidence="4" id="KW-1185">Reference proteome</keyword>
<dbReference type="AlphaFoldDB" id="A0A8D0ANF5"/>
<proteinExistence type="predicted"/>
<accession>A0A8D0ANF5</accession>
<evidence type="ECO:0000313" key="4">
    <source>
        <dbReference type="Proteomes" id="UP000694568"/>
    </source>
</evidence>
<evidence type="ECO:0000313" key="3">
    <source>
        <dbReference type="Ensembl" id="ENSSLUP00000058073.1"/>
    </source>
</evidence>
<dbReference type="SMART" id="SM00408">
    <property type="entry name" value="IGc2"/>
    <property type="match status" value="1"/>
</dbReference>
<dbReference type="Gene3D" id="2.60.40.10">
    <property type="entry name" value="Immunoglobulins"/>
    <property type="match status" value="1"/>
</dbReference>
<sequence>SVLAVTLYGCTYKLFSEGEEVTLRCRDRGEGKDHVWFIKSKRTEGRIFSVESDQSMSRVSLYYNNGSLVISNISLGDAGEYWCAVYNDNQCASTVRTVLVYMEPFGIYSTFFKVRCSVLSVLLLMLCAAVVAVNLRTRRGAQLSDHTHT</sequence>
<dbReference type="CDD" id="cd00096">
    <property type="entry name" value="Ig"/>
    <property type="match status" value="1"/>
</dbReference>
<dbReference type="Pfam" id="PF13927">
    <property type="entry name" value="Ig_3"/>
    <property type="match status" value="1"/>
</dbReference>
<dbReference type="InterPro" id="IPR003598">
    <property type="entry name" value="Ig_sub2"/>
</dbReference>
<keyword evidence="1" id="KW-1133">Transmembrane helix</keyword>
<keyword evidence="1" id="KW-0812">Transmembrane</keyword>
<dbReference type="GeneTree" id="ENSGT00990000204560"/>
<dbReference type="InterPro" id="IPR003599">
    <property type="entry name" value="Ig_sub"/>
</dbReference>
<dbReference type="SMART" id="SM00409">
    <property type="entry name" value="IG"/>
    <property type="match status" value="1"/>
</dbReference>
<dbReference type="InterPro" id="IPR036179">
    <property type="entry name" value="Ig-like_dom_sf"/>
</dbReference>
<name>A0A8D0ANF5_SANLU</name>
<organism evidence="3 4">
    <name type="scientific">Sander lucioperca</name>
    <name type="common">Pike-perch</name>
    <name type="synonym">Perca lucioperca</name>
    <dbReference type="NCBI Taxonomy" id="283035"/>
    <lineage>
        <taxon>Eukaryota</taxon>
        <taxon>Metazoa</taxon>
        <taxon>Chordata</taxon>
        <taxon>Craniata</taxon>
        <taxon>Vertebrata</taxon>
        <taxon>Euteleostomi</taxon>
        <taxon>Actinopterygii</taxon>
        <taxon>Neopterygii</taxon>
        <taxon>Teleostei</taxon>
        <taxon>Neoteleostei</taxon>
        <taxon>Acanthomorphata</taxon>
        <taxon>Eupercaria</taxon>
        <taxon>Perciformes</taxon>
        <taxon>Percoidei</taxon>
        <taxon>Percidae</taxon>
        <taxon>Luciopercinae</taxon>
        <taxon>Sander</taxon>
    </lineage>
</organism>
<evidence type="ECO:0000259" key="2">
    <source>
        <dbReference type="PROSITE" id="PS50835"/>
    </source>
</evidence>